<keyword evidence="4" id="KW-1185">Reference proteome</keyword>
<evidence type="ECO:0000259" key="2">
    <source>
        <dbReference type="Pfam" id="PF01364"/>
    </source>
</evidence>
<proteinExistence type="predicted"/>
<organism evidence="3 4">
    <name type="scientific">Dyadobacter arcticus</name>
    <dbReference type="NCBI Taxonomy" id="1078754"/>
    <lineage>
        <taxon>Bacteria</taxon>
        <taxon>Pseudomonadati</taxon>
        <taxon>Bacteroidota</taxon>
        <taxon>Cytophagia</taxon>
        <taxon>Cytophagales</taxon>
        <taxon>Spirosomataceae</taxon>
        <taxon>Dyadobacter</taxon>
    </lineage>
</organism>
<dbReference type="RefSeq" id="WP_167267176.1">
    <property type="nucleotide sequence ID" value="NZ_JAASQJ010000001.1"/>
</dbReference>
<dbReference type="CDD" id="cd02258">
    <property type="entry name" value="Peptidase_C25_N"/>
    <property type="match status" value="1"/>
</dbReference>
<feature type="domain" description="Gingipain" evidence="2">
    <location>
        <begin position="394"/>
        <end position="757"/>
    </location>
</feature>
<comment type="caution">
    <text evidence="3">The sequence shown here is derived from an EMBL/GenBank/DDBJ whole genome shotgun (WGS) entry which is preliminary data.</text>
</comment>
<protein>
    <recommendedName>
        <fullName evidence="2">Gingipain domain-containing protein</fullName>
    </recommendedName>
</protein>
<dbReference type="EMBL" id="JAASQJ010000001">
    <property type="protein sequence ID" value="NIJ51505.1"/>
    <property type="molecule type" value="Genomic_DNA"/>
</dbReference>
<dbReference type="Gene3D" id="3.40.50.1460">
    <property type="match status" value="1"/>
</dbReference>
<dbReference type="Pfam" id="PF01364">
    <property type="entry name" value="Peptidase_C25"/>
    <property type="match status" value="1"/>
</dbReference>
<dbReference type="SUPFAM" id="SSF52129">
    <property type="entry name" value="Caspase-like"/>
    <property type="match status" value="1"/>
</dbReference>
<accession>A0ABX0UIJ2</accession>
<dbReference type="InterPro" id="IPR029030">
    <property type="entry name" value="Caspase-like_dom_sf"/>
</dbReference>
<evidence type="ECO:0000313" key="4">
    <source>
        <dbReference type="Proteomes" id="UP001179181"/>
    </source>
</evidence>
<dbReference type="Proteomes" id="UP001179181">
    <property type="component" value="Unassembled WGS sequence"/>
</dbReference>
<feature type="signal peptide" evidence="1">
    <location>
        <begin position="1"/>
        <end position="24"/>
    </location>
</feature>
<sequence length="1107" mass="123146">MNYRHTLYWIKVLIIVLTANLSHGQTTTSYTNSWINYSQPYVKVLVNTKGIHKLPFSVLPAGFPISQPAKLQIWRYGKQVAISIINNEIYFYGTPNEGARDSLLYRPYSSRMNPYFSLFSDEAAYFLTVSDSKSIRIETVSKAVSNAVPALAYHSNKDVALFKTDYSLSTRNPVRPHFFNSYYEHGASGTGPAIVKNKLATYPIQLTGAVNVSAVKPRVKLLIHGRSNNQRSVEIYFGKTEQALRLVTKLANKDFEGSEFEFDLLPGDLDASNKGVLSLKSENSEQYERFSLAYFTVTYPQTLSMQSKKSYEFSLDAGKEAVSRINLAGVAANSAVYDITDTLKIISGDPANLMVPRKPGKALKLFVSGEVINIAATRLSTVNFKPYEPEKANFIMVTSESLLTSAQTYADYRASAEGGRHKVLLADIRDLYNQFNYGEPSPLGIRQFVDFMLSDGNKNKYLFLVGRSITFLERMKRELPDEVPTIGFPGSDVLLVAGLAGASQDNSAIPVGRLAAMNKDNVLAYLQKVKDYEHAKVDDLGWRKRVLHINGGKSASEITQLKNLLESLRPTVENGIVGGELRAFVKQQAMAEKEEVNITPEVNDGVGMITYFGHGGADVTDLDIGYITEVARGYNNVGKYPFMYFNGCSVGNVFSARYNMSPSAGSDRVPLSLDWMISPNRGAIAFIANSFEGFVSPLTTYLNGLYEGMFKDEATSNQAIGRIQMSTASKIIQAGASGYDIANIHQSLLQGDPSLRLVSVANPDYTIDADEGVFLQSESKNQSIENSINLTTSVIFSNAGKYIKDQKIPIVFKYEYKDGSELVFKESVAAVPNVDTLVFVRPNKKNLVRLTVKVDPDSTLTELSRSNNTSELIVDWEVAKRQSLYPSEPIKDLIAPVMVVTLDTRYIRNMDQVSSNPLIEVDLQDDRLLTKDSLMVNIFLKSCEDNSCDFIRVNYKNAIEILSTSDRSLRFTFQSAELKPGIYELLVNAQDASKNFVVTPYRITFRIPETDIQKSVFTVSPNPASDFVRFALQTLGKQDFQSVDWKIFSADGKLLDFGTQEMGKTGLKDWYWFPKATINSGVYIYQLKLSGSNISEKVISGRVALSR</sequence>
<name>A0ABX0UIJ2_9BACT</name>
<feature type="chain" id="PRO_5045302896" description="Gingipain domain-containing protein" evidence="1">
    <location>
        <begin position="25"/>
        <end position="1107"/>
    </location>
</feature>
<evidence type="ECO:0000256" key="1">
    <source>
        <dbReference type="SAM" id="SignalP"/>
    </source>
</evidence>
<evidence type="ECO:0000313" key="3">
    <source>
        <dbReference type="EMBL" id="NIJ51505.1"/>
    </source>
</evidence>
<dbReference type="InterPro" id="IPR001769">
    <property type="entry name" value="Gingipain"/>
</dbReference>
<reference evidence="3 4" key="1">
    <citation type="submission" date="2020-03" db="EMBL/GenBank/DDBJ databases">
        <title>Genomic Encyclopedia of Type Strains, Phase IV (KMG-IV): sequencing the most valuable type-strain genomes for metagenomic binning, comparative biology and taxonomic classification.</title>
        <authorList>
            <person name="Goeker M."/>
        </authorList>
    </citation>
    <scope>NUCLEOTIDE SEQUENCE [LARGE SCALE GENOMIC DNA]</scope>
    <source>
        <strain evidence="3 4">DSM 102865</strain>
    </source>
</reference>
<keyword evidence="1" id="KW-0732">Signal</keyword>
<gene>
    <name evidence="3" type="ORF">FHS68_000661</name>
</gene>